<feature type="compositionally biased region" description="Polar residues" evidence="4">
    <location>
        <begin position="177"/>
        <end position="188"/>
    </location>
</feature>
<dbReference type="HOGENOM" id="CLU_000288_36_9_1"/>
<evidence type="ECO:0000256" key="2">
    <source>
        <dbReference type="ARBA" id="ARBA00022737"/>
    </source>
</evidence>
<keyword evidence="6" id="KW-1185">Reference proteome</keyword>
<dbReference type="CTD" id="65260"/>
<dbReference type="GO" id="GO:0005758">
    <property type="term" value="C:mitochondrial intermembrane space"/>
    <property type="evidence" value="ECO:0007669"/>
    <property type="project" value="TreeGrafter"/>
</dbReference>
<dbReference type="eggNOG" id="KOG4014">
    <property type="taxonomic scope" value="Eukaryota"/>
</dbReference>
<keyword evidence="2" id="KW-0677">Repeat</keyword>
<evidence type="ECO:0000256" key="1">
    <source>
        <dbReference type="ARBA" id="ARBA00008486"/>
    </source>
</evidence>
<dbReference type="FunCoup" id="B3MYI9">
    <property type="interactions" value="442"/>
</dbReference>
<dbReference type="SUPFAM" id="SSF81901">
    <property type="entry name" value="HCP-like"/>
    <property type="match status" value="2"/>
</dbReference>
<dbReference type="OrthoDB" id="272077at2759"/>
<dbReference type="PANTHER" id="PTHR13891">
    <property type="entry name" value="CYTOCHROME C OXIDASE ASSEMBLY FACTOR 7"/>
    <property type="match status" value="1"/>
</dbReference>
<proteinExistence type="inferred from homology"/>
<dbReference type="KEGG" id="dan:6504690"/>
<feature type="region of interest" description="Disordered" evidence="4">
    <location>
        <begin position="169"/>
        <end position="188"/>
    </location>
</feature>
<dbReference type="Pfam" id="PF08238">
    <property type="entry name" value="Sel1"/>
    <property type="match status" value="5"/>
</dbReference>
<evidence type="ECO:0000313" key="6">
    <source>
        <dbReference type="Proteomes" id="UP000007801"/>
    </source>
</evidence>
<dbReference type="PANTHER" id="PTHR13891:SF1">
    <property type="entry name" value="CYTOCHROME C OXIDASE ASSEMBLY FACTOR 7"/>
    <property type="match status" value="1"/>
</dbReference>
<dbReference type="AlphaFoldDB" id="B3MYI9"/>
<comment type="similarity">
    <text evidence="1">Belongs to the hcp beta-lactamase family.</text>
</comment>
<evidence type="ECO:0008006" key="7">
    <source>
        <dbReference type="Google" id="ProtNLM"/>
    </source>
</evidence>
<dbReference type="OMA" id="PGCINAG"/>
<reference evidence="5 6" key="1">
    <citation type="journal article" date="2007" name="Nature">
        <title>Evolution of genes and genomes on the Drosophila phylogeny.</title>
        <authorList>
            <consortium name="Drosophila 12 Genomes Consortium"/>
            <person name="Clark A.G."/>
            <person name="Eisen M.B."/>
            <person name="Smith D.R."/>
            <person name="Bergman C.M."/>
            <person name="Oliver B."/>
            <person name="Markow T.A."/>
            <person name="Kaufman T.C."/>
            <person name="Kellis M."/>
            <person name="Gelbart W."/>
            <person name="Iyer V.N."/>
            <person name="Pollard D.A."/>
            <person name="Sackton T.B."/>
            <person name="Larracuente A.M."/>
            <person name="Singh N.D."/>
            <person name="Abad J.P."/>
            <person name="Abt D.N."/>
            <person name="Adryan B."/>
            <person name="Aguade M."/>
            <person name="Akashi H."/>
            <person name="Anderson W.W."/>
            <person name="Aquadro C.F."/>
            <person name="Ardell D.H."/>
            <person name="Arguello R."/>
            <person name="Artieri C.G."/>
            <person name="Barbash D.A."/>
            <person name="Barker D."/>
            <person name="Barsanti P."/>
            <person name="Batterham P."/>
            <person name="Batzoglou S."/>
            <person name="Begun D."/>
            <person name="Bhutkar A."/>
            <person name="Blanco E."/>
            <person name="Bosak S.A."/>
            <person name="Bradley R.K."/>
            <person name="Brand A.D."/>
            <person name="Brent M.R."/>
            <person name="Brooks A.N."/>
            <person name="Brown R.H."/>
            <person name="Butlin R.K."/>
            <person name="Caggese C."/>
            <person name="Calvi B.R."/>
            <person name="Bernardo de Carvalho A."/>
            <person name="Caspi A."/>
            <person name="Castrezana S."/>
            <person name="Celniker S.E."/>
            <person name="Chang J.L."/>
            <person name="Chapple C."/>
            <person name="Chatterji S."/>
            <person name="Chinwalla A."/>
            <person name="Civetta A."/>
            <person name="Clifton S.W."/>
            <person name="Comeron J.M."/>
            <person name="Costello J.C."/>
            <person name="Coyne J.A."/>
            <person name="Daub J."/>
            <person name="David R.G."/>
            <person name="Delcher A.L."/>
            <person name="Delehaunty K."/>
            <person name="Do C.B."/>
            <person name="Ebling H."/>
            <person name="Edwards K."/>
            <person name="Eickbush T."/>
            <person name="Evans J.D."/>
            <person name="Filipski A."/>
            <person name="Findeiss S."/>
            <person name="Freyhult E."/>
            <person name="Fulton L."/>
            <person name="Fulton R."/>
            <person name="Garcia A.C."/>
            <person name="Gardiner A."/>
            <person name="Garfield D.A."/>
            <person name="Garvin B.E."/>
            <person name="Gibson G."/>
            <person name="Gilbert D."/>
            <person name="Gnerre S."/>
            <person name="Godfrey J."/>
            <person name="Good R."/>
            <person name="Gotea V."/>
            <person name="Gravely B."/>
            <person name="Greenberg A.J."/>
            <person name="Griffiths-Jones S."/>
            <person name="Gross S."/>
            <person name="Guigo R."/>
            <person name="Gustafson E.A."/>
            <person name="Haerty W."/>
            <person name="Hahn M.W."/>
            <person name="Halligan D.L."/>
            <person name="Halpern A.L."/>
            <person name="Halter G.M."/>
            <person name="Han M.V."/>
            <person name="Heger A."/>
            <person name="Hillier L."/>
            <person name="Hinrichs A.S."/>
            <person name="Holmes I."/>
            <person name="Hoskins R.A."/>
            <person name="Hubisz M.J."/>
            <person name="Hultmark D."/>
            <person name="Huntley M.A."/>
            <person name="Jaffe D.B."/>
            <person name="Jagadeeshan S."/>
            <person name="Jeck W.R."/>
            <person name="Johnson J."/>
            <person name="Jones C.D."/>
            <person name="Jordan W.C."/>
            <person name="Karpen G.H."/>
            <person name="Kataoka E."/>
            <person name="Keightley P.D."/>
            <person name="Kheradpour P."/>
            <person name="Kirkness E.F."/>
            <person name="Koerich L.B."/>
            <person name="Kristiansen K."/>
            <person name="Kudrna D."/>
            <person name="Kulathinal R.J."/>
            <person name="Kumar S."/>
            <person name="Kwok R."/>
            <person name="Lander E."/>
            <person name="Langley C.H."/>
            <person name="Lapoint R."/>
            <person name="Lazzaro B.P."/>
            <person name="Lee S.J."/>
            <person name="Levesque L."/>
            <person name="Li R."/>
            <person name="Lin C.F."/>
            <person name="Lin M.F."/>
            <person name="Lindblad-Toh K."/>
            <person name="Llopart A."/>
            <person name="Long M."/>
            <person name="Low L."/>
            <person name="Lozovsky E."/>
            <person name="Lu J."/>
            <person name="Luo M."/>
            <person name="Machado C.A."/>
            <person name="Makalowski W."/>
            <person name="Marzo M."/>
            <person name="Matsuda M."/>
            <person name="Matzkin L."/>
            <person name="McAllister B."/>
            <person name="McBride C.S."/>
            <person name="McKernan B."/>
            <person name="McKernan K."/>
            <person name="Mendez-Lago M."/>
            <person name="Minx P."/>
            <person name="Mollenhauer M.U."/>
            <person name="Montooth K."/>
            <person name="Mount S.M."/>
            <person name="Mu X."/>
            <person name="Myers E."/>
            <person name="Negre B."/>
            <person name="Newfeld S."/>
            <person name="Nielsen R."/>
            <person name="Noor M.A."/>
            <person name="O'Grady P."/>
            <person name="Pachter L."/>
            <person name="Papaceit M."/>
            <person name="Parisi M.J."/>
            <person name="Parisi M."/>
            <person name="Parts L."/>
            <person name="Pedersen J.S."/>
            <person name="Pesole G."/>
            <person name="Phillippy A.M."/>
            <person name="Ponting C.P."/>
            <person name="Pop M."/>
            <person name="Porcelli D."/>
            <person name="Powell J.R."/>
            <person name="Prohaska S."/>
            <person name="Pruitt K."/>
            <person name="Puig M."/>
            <person name="Quesneville H."/>
            <person name="Ram K.R."/>
            <person name="Rand D."/>
            <person name="Rasmussen M.D."/>
            <person name="Reed L.K."/>
            <person name="Reenan R."/>
            <person name="Reily A."/>
            <person name="Remington K.A."/>
            <person name="Rieger T.T."/>
            <person name="Ritchie M.G."/>
            <person name="Robin C."/>
            <person name="Rogers Y.H."/>
            <person name="Rohde C."/>
            <person name="Rozas J."/>
            <person name="Rubenfield M.J."/>
            <person name="Ruiz A."/>
            <person name="Russo S."/>
            <person name="Salzberg S.L."/>
            <person name="Sanchez-Gracia A."/>
            <person name="Saranga D.J."/>
            <person name="Sato H."/>
            <person name="Schaeffer S.W."/>
            <person name="Schatz M.C."/>
            <person name="Schlenke T."/>
            <person name="Schwartz R."/>
            <person name="Segarra C."/>
            <person name="Singh R.S."/>
            <person name="Sirot L."/>
            <person name="Sirota M."/>
            <person name="Sisneros N.B."/>
            <person name="Smith C.D."/>
            <person name="Smith T.F."/>
            <person name="Spieth J."/>
            <person name="Stage D.E."/>
            <person name="Stark A."/>
            <person name="Stephan W."/>
            <person name="Strausberg R.L."/>
            <person name="Strempel S."/>
            <person name="Sturgill D."/>
            <person name="Sutton G."/>
            <person name="Sutton G.G."/>
            <person name="Tao W."/>
            <person name="Teichmann S."/>
            <person name="Tobari Y.N."/>
            <person name="Tomimura Y."/>
            <person name="Tsolas J.M."/>
            <person name="Valente V.L."/>
            <person name="Venter E."/>
            <person name="Venter J.C."/>
            <person name="Vicario S."/>
            <person name="Vieira F.G."/>
            <person name="Vilella A.J."/>
            <person name="Villasante A."/>
            <person name="Walenz B."/>
            <person name="Wang J."/>
            <person name="Wasserman M."/>
            <person name="Watts T."/>
            <person name="Wilson D."/>
            <person name="Wilson R.K."/>
            <person name="Wing R.A."/>
            <person name="Wolfner M.F."/>
            <person name="Wong A."/>
            <person name="Wong G.K."/>
            <person name="Wu C.I."/>
            <person name="Wu G."/>
            <person name="Yamamoto D."/>
            <person name="Yang H.P."/>
            <person name="Yang S.P."/>
            <person name="Yorke J.A."/>
            <person name="Yoshida K."/>
            <person name="Zdobnov E."/>
            <person name="Zhang P."/>
            <person name="Zhang Y."/>
            <person name="Zimin A.V."/>
            <person name="Baldwin J."/>
            <person name="Abdouelleil A."/>
            <person name="Abdulkadir J."/>
            <person name="Abebe A."/>
            <person name="Abera B."/>
            <person name="Abreu J."/>
            <person name="Acer S.C."/>
            <person name="Aftuck L."/>
            <person name="Alexander A."/>
            <person name="An P."/>
            <person name="Anderson E."/>
            <person name="Anderson S."/>
            <person name="Arachi H."/>
            <person name="Azer M."/>
            <person name="Bachantsang P."/>
            <person name="Barry A."/>
            <person name="Bayul T."/>
            <person name="Berlin A."/>
            <person name="Bessette D."/>
            <person name="Bloom T."/>
            <person name="Blye J."/>
            <person name="Boguslavskiy L."/>
            <person name="Bonnet C."/>
            <person name="Boukhgalter B."/>
            <person name="Bourzgui I."/>
            <person name="Brown A."/>
            <person name="Cahill P."/>
            <person name="Channer S."/>
            <person name="Cheshatsang Y."/>
            <person name="Chuda L."/>
            <person name="Citroen M."/>
            <person name="Collymore A."/>
            <person name="Cooke P."/>
            <person name="Costello M."/>
            <person name="D'Aco K."/>
            <person name="Daza R."/>
            <person name="De Haan G."/>
            <person name="DeGray S."/>
            <person name="DeMaso C."/>
            <person name="Dhargay N."/>
            <person name="Dooley K."/>
            <person name="Dooley E."/>
            <person name="Doricent M."/>
            <person name="Dorje P."/>
            <person name="Dorjee K."/>
            <person name="Dupes A."/>
            <person name="Elong R."/>
            <person name="Falk J."/>
            <person name="Farina A."/>
            <person name="Faro S."/>
            <person name="Ferguson D."/>
            <person name="Fisher S."/>
            <person name="Foley C.D."/>
            <person name="Franke A."/>
            <person name="Friedrich D."/>
            <person name="Gadbois L."/>
            <person name="Gearin G."/>
            <person name="Gearin C.R."/>
            <person name="Giannoukos G."/>
            <person name="Goode T."/>
            <person name="Graham J."/>
            <person name="Grandbois E."/>
            <person name="Grewal S."/>
            <person name="Gyaltsen K."/>
            <person name="Hafez N."/>
            <person name="Hagos B."/>
            <person name="Hall J."/>
            <person name="Henson C."/>
            <person name="Hollinger A."/>
            <person name="Honan T."/>
            <person name="Huard M.D."/>
            <person name="Hughes L."/>
            <person name="Hurhula B."/>
            <person name="Husby M.E."/>
            <person name="Kamat A."/>
            <person name="Kanga B."/>
            <person name="Kashin S."/>
            <person name="Khazanovich D."/>
            <person name="Kisner P."/>
            <person name="Lance K."/>
            <person name="Lara M."/>
            <person name="Lee W."/>
            <person name="Lennon N."/>
            <person name="Letendre F."/>
            <person name="LeVine R."/>
            <person name="Lipovsky A."/>
            <person name="Liu X."/>
            <person name="Liu J."/>
            <person name="Liu S."/>
            <person name="Lokyitsang T."/>
            <person name="Lokyitsang Y."/>
            <person name="Lubonja R."/>
            <person name="Lui A."/>
            <person name="MacDonald P."/>
            <person name="Magnisalis V."/>
            <person name="Maru K."/>
            <person name="Matthews C."/>
            <person name="McCusker W."/>
            <person name="McDonough S."/>
            <person name="Mehta T."/>
            <person name="Meldrim J."/>
            <person name="Meneus L."/>
            <person name="Mihai O."/>
            <person name="Mihalev A."/>
            <person name="Mihova T."/>
            <person name="Mittelman R."/>
            <person name="Mlenga V."/>
            <person name="Montmayeur A."/>
            <person name="Mulrain L."/>
            <person name="Navidi A."/>
            <person name="Naylor J."/>
            <person name="Negash T."/>
            <person name="Nguyen T."/>
            <person name="Nguyen N."/>
            <person name="Nicol R."/>
            <person name="Norbu C."/>
            <person name="Norbu N."/>
            <person name="Novod N."/>
            <person name="O'Neill B."/>
            <person name="Osman S."/>
            <person name="Markiewicz E."/>
            <person name="Oyono O.L."/>
            <person name="Patti C."/>
            <person name="Phunkhang P."/>
            <person name="Pierre F."/>
            <person name="Priest M."/>
            <person name="Raghuraman S."/>
            <person name="Rege F."/>
            <person name="Reyes R."/>
            <person name="Rise C."/>
            <person name="Rogov P."/>
            <person name="Ross K."/>
            <person name="Ryan E."/>
            <person name="Settipalli S."/>
            <person name="Shea T."/>
            <person name="Sherpa N."/>
            <person name="Shi L."/>
            <person name="Shih D."/>
            <person name="Sparrow T."/>
            <person name="Spaulding J."/>
            <person name="Stalker J."/>
            <person name="Stange-Thomann N."/>
            <person name="Stavropoulos S."/>
            <person name="Stone C."/>
            <person name="Strader C."/>
            <person name="Tesfaye S."/>
            <person name="Thomson T."/>
            <person name="Thoulutsang Y."/>
            <person name="Thoulutsang D."/>
            <person name="Topham K."/>
            <person name="Topping I."/>
            <person name="Tsamla T."/>
            <person name="Vassiliev H."/>
            <person name="Vo A."/>
            <person name="Wangchuk T."/>
            <person name="Wangdi T."/>
            <person name="Weiand M."/>
            <person name="Wilkinson J."/>
            <person name="Wilson A."/>
            <person name="Yadav S."/>
            <person name="Young G."/>
            <person name="Yu Q."/>
            <person name="Zembek L."/>
            <person name="Zhong D."/>
            <person name="Zimmer A."/>
            <person name="Zwirko Z."/>
            <person name="Jaffe D.B."/>
            <person name="Alvarez P."/>
            <person name="Brockman W."/>
            <person name="Butler J."/>
            <person name="Chin C."/>
            <person name="Gnerre S."/>
            <person name="Grabherr M."/>
            <person name="Kleber M."/>
            <person name="Mauceli E."/>
            <person name="MacCallum I."/>
        </authorList>
    </citation>
    <scope>NUCLEOTIDE SEQUENCE [LARGE SCALE GENOMIC DNA]</scope>
    <source>
        <strain evidence="6">Tucson 14024-0371.13</strain>
    </source>
</reference>
<dbReference type="SMR" id="B3MYI9"/>
<protein>
    <recommendedName>
        <fullName evidence="7">Cytochrome c oxidase assembly factor 7 homolog</fullName>
    </recommendedName>
</protein>
<evidence type="ECO:0000256" key="4">
    <source>
        <dbReference type="SAM" id="MobiDB-lite"/>
    </source>
</evidence>
<dbReference type="STRING" id="7217.B3MYI9"/>
<dbReference type="InterPro" id="IPR011990">
    <property type="entry name" value="TPR-like_helical_dom_sf"/>
</dbReference>
<accession>B3MYI9</accession>
<name>B3MYI9_DROAN</name>
<organism evidence="5 6">
    <name type="scientific">Drosophila ananassae</name>
    <name type="common">Fruit fly</name>
    <dbReference type="NCBI Taxonomy" id="7217"/>
    <lineage>
        <taxon>Eukaryota</taxon>
        <taxon>Metazoa</taxon>
        <taxon>Ecdysozoa</taxon>
        <taxon>Arthropoda</taxon>
        <taxon>Hexapoda</taxon>
        <taxon>Insecta</taxon>
        <taxon>Pterygota</taxon>
        <taxon>Neoptera</taxon>
        <taxon>Endopterygota</taxon>
        <taxon>Diptera</taxon>
        <taxon>Brachycera</taxon>
        <taxon>Muscomorpha</taxon>
        <taxon>Ephydroidea</taxon>
        <taxon>Drosophilidae</taxon>
        <taxon>Drosophila</taxon>
        <taxon>Sophophora</taxon>
    </lineage>
</organism>
<feature type="coiled-coil region" evidence="3">
    <location>
        <begin position="234"/>
        <end position="261"/>
    </location>
</feature>
<dbReference type="SMART" id="SM00671">
    <property type="entry name" value="SEL1"/>
    <property type="match status" value="6"/>
</dbReference>
<dbReference type="InParanoid" id="B3MYI9"/>
<gene>
    <name evidence="5" type="primary">Dana\GF22021</name>
    <name evidence="5" type="synonym">dana_GLEANR_6014</name>
    <name evidence="5" type="ORF">GF22021</name>
</gene>
<evidence type="ECO:0000256" key="3">
    <source>
        <dbReference type="SAM" id="Coils"/>
    </source>
</evidence>
<dbReference type="Proteomes" id="UP000007801">
    <property type="component" value="Unassembled WGS sequence"/>
</dbReference>
<dbReference type="InterPro" id="IPR006597">
    <property type="entry name" value="Sel1-like"/>
</dbReference>
<dbReference type="Gene3D" id="1.25.40.10">
    <property type="entry name" value="Tetratricopeptide repeat domain"/>
    <property type="match status" value="1"/>
</dbReference>
<dbReference type="GeneID" id="6504690"/>
<keyword evidence="3" id="KW-0175">Coiled coil</keyword>
<dbReference type="InterPro" id="IPR040239">
    <property type="entry name" value="HcpB-like"/>
</dbReference>
<dbReference type="EMBL" id="CH902632">
    <property type="protein sequence ID" value="EDV32683.1"/>
    <property type="molecule type" value="Genomic_DNA"/>
</dbReference>
<evidence type="ECO:0000313" key="5">
    <source>
        <dbReference type="EMBL" id="EDV32683.1"/>
    </source>
</evidence>
<dbReference type="PhylomeDB" id="B3MYI9"/>
<sequence>MAYDLKKESEVKEYIDKLGVEYRFGCYSEKKPEVCHLLGDYLEGIKKDFEKASKVYKSTCDDYGYAKSCYKFGNYSFLGKGKSGSKGDPKVAYQYYEKGCKLNDSDACLHSGLLLVSRSMPKEIDRDVAKGLEFLTKSCDMNNATACFYLSGMHISGVQKKPENASAAAAGAATSDVPGSNGSPVGGKSQLNDSDYIVLKDMKKAFQFSRKACELRNMYACANLSQMYARGDGIEKNEKEAEKYKKLALEMQDEVKKQQETLGFQQGVGMPN</sequence>